<proteinExistence type="predicted"/>
<keyword evidence="1" id="KW-0812">Transmembrane</keyword>
<organism evidence="2 3">
    <name type="scientific">Cylindrospermopsis raciborskii CENA303</name>
    <dbReference type="NCBI Taxonomy" id="1170769"/>
    <lineage>
        <taxon>Bacteria</taxon>
        <taxon>Bacillati</taxon>
        <taxon>Cyanobacteriota</taxon>
        <taxon>Cyanophyceae</taxon>
        <taxon>Nostocales</taxon>
        <taxon>Aphanizomenonaceae</taxon>
        <taxon>Cylindrospermopsis</taxon>
    </lineage>
</organism>
<keyword evidence="1" id="KW-0472">Membrane</keyword>
<keyword evidence="1" id="KW-1133">Transmembrane helix</keyword>
<accession>A0A1X4G7K4</accession>
<comment type="caution">
    <text evidence="2">The sequence shown here is derived from an EMBL/GenBank/DDBJ whole genome shotgun (WGS) entry which is preliminary data.</text>
</comment>
<name>A0A1X4G7K4_9CYAN</name>
<feature type="transmembrane region" description="Helical" evidence="1">
    <location>
        <begin position="7"/>
        <end position="27"/>
    </location>
</feature>
<evidence type="ECO:0000313" key="3">
    <source>
        <dbReference type="Proteomes" id="UP000192997"/>
    </source>
</evidence>
<gene>
    <name evidence="2" type="ORF">B7O87_08975</name>
</gene>
<feature type="transmembrane region" description="Helical" evidence="1">
    <location>
        <begin position="111"/>
        <end position="129"/>
    </location>
</feature>
<dbReference type="EMBL" id="NBYN01000042">
    <property type="protein sequence ID" value="OSO90924.1"/>
    <property type="molecule type" value="Genomic_DNA"/>
</dbReference>
<evidence type="ECO:0000256" key="1">
    <source>
        <dbReference type="SAM" id="Phobius"/>
    </source>
</evidence>
<feature type="transmembrane region" description="Helical" evidence="1">
    <location>
        <begin position="47"/>
        <end position="65"/>
    </location>
</feature>
<reference evidence="3" key="1">
    <citation type="submission" date="2017-04" db="EMBL/GenBank/DDBJ databases">
        <authorList>
            <person name="Abreu V.A."/>
            <person name="Popin R.V."/>
            <person name="Rigonato J."/>
            <person name="Andreote A.P."/>
            <person name="Schaker P.C."/>
            <person name="Hoff-Risseti C."/>
            <person name="Alvarenga D.O."/>
            <person name="Varani A.M."/>
            <person name="Fiore M.F."/>
        </authorList>
    </citation>
    <scope>NUCLEOTIDE SEQUENCE [LARGE SCALE GENOMIC DNA]</scope>
    <source>
        <strain evidence="3">CENA303</strain>
    </source>
</reference>
<dbReference type="Proteomes" id="UP000192997">
    <property type="component" value="Unassembled WGS sequence"/>
</dbReference>
<protein>
    <submittedName>
        <fullName evidence="2">Uncharacterized protein</fullName>
    </submittedName>
</protein>
<dbReference type="RefSeq" id="WP_009343387.1">
    <property type="nucleotide sequence ID" value="NZ_NBYN01000042.1"/>
</dbReference>
<evidence type="ECO:0000313" key="2">
    <source>
        <dbReference type="EMBL" id="OSO90924.1"/>
    </source>
</evidence>
<dbReference type="AlphaFoldDB" id="A0A1X4G7K4"/>
<feature type="transmembrane region" description="Helical" evidence="1">
    <location>
        <begin position="85"/>
        <end position="105"/>
    </location>
</feature>
<sequence length="156" mass="17778">MKSWQQRIIAFAFIGGIVMFLGQRVVYENQIVPIQQVPVDAWLVSDYTNAALAMFFACLVSTLLWCALAEKSRFNDGAATARWRLLWWLLGIIPMVTIAIAVFYINRSSEAHFSLMAFFLLDAILLYWLPTATSSPEAVKYVPPLAFWLRHKLMGD</sequence>